<dbReference type="Proteomes" id="UP000295066">
    <property type="component" value="Unassembled WGS sequence"/>
</dbReference>
<evidence type="ECO:0000256" key="10">
    <source>
        <dbReference type="ARBA" id="ARBA00022842"/>
    </source>
</evidence>
<feature type="domain" description="ATP-grasp" evidence="16">
    <location>
        <begin position="133"/>
        <end position="328"/>
    </location>
</feature>
<comment type="similarity">
    <text evidence="2">Belongs to the CarB family.</text>
</comment>
<evidence type="ECO:0000313" key="19">
    <source>
        <dbReference type="Proteomes" id="UP000295066"/>
    </source>
</evidence>
<dbReference type="EMBL" id="SORI01000012">
    <property type="protein sequence ID" value="TDY59515.1"/>
    <property type="molecule type" value="Genomic_DNA"/>
</dbReference>
<evidence type="ECO:0000256" key="4">
    <source>
        <dbReference type="ARBA" id="ARBA00022598"/>
    </source>
</evidence>
<evidence type="ECO:0000256" key="1">
    <source>
        <dbReference type="ARBA" id="ARBA00005077"/>
    </source>
</evidence>
<dbReference type="GO" id="GO:0005524">
    <property type="term" value="F:ATP binding"/>
    <property type="evidence" value="ECO:0007669"/>
    <property type="project" value="UniProtKB-UniRule"/>
</dbReference>
<dbReference type="FunFam" id="3.30.470.20:FF:000026">
    <property type="entry name" value="Carbamoyl-phosphate synthase large chain"/>
    <property type="match status" value="1"/>
</dbReference>
<evidence type="ECO:0000256" key="6">
    <source>
        <dbReference type="ARBA" id="ARBA00022723"/>
    </source>
</evidence>
<keyword evidence="3" id="KW-0055">Arginine biosynthesis</keyword>
<dbReference type="PANTHER" id="PTHR11405:SF53">
    <property type="entry name" value="CARBAMOYL-PHOSPHATE SYNTHASE [AMMONIA], MITOCHONDRIAL"/>
    <property type="match status" value="1"/>
</dbReference>
<dbReference type="PANTHER" id="PTHR11405">
    <property type="entry name" value="CARBAMOYLTRANSFERASE FAMILY MEMBER"/>
    <property type="match status" value="1"/>
</dbReference>
<dbReference type="Gene3D" id="1.10.1030.10">
    <property type="entry name" value="Carbamoyl-phosphate synthetase, large subunit oligomerisation domain"/>
    <property type="match status" value="1"/>
</dbReference>
<name>A0A4R8M6U7_9BACT</name>
<dbReference type="SMART" id="SM00851">
    <property type="entry name" value="MGS"/>
    <property type="match status" value="1"/>
</dbReference>
<evidence type="ECO:0000256" key="12">
    <source>
        <dbReference type="ARBA" id="ARBA00023211"/>
    </source>
</evidence>
<dbReference type="NCBIfam" id="TIGR01369">
    <property type="entry name" value="CPSaseII_lrg"/>
    <property type="match status" value="1"/>
</dbReference>
<dbReference type="PRINTS" id="PR00098">
    <property type="entry name" value="CPSASE"/>
</dbReference>
<comment type="catalytic activity">
    <reaction evidence="14">
        <text>hydrogencarbonate + L-glutamine + 2 ATP + H2O = carbamoyl phosphate + L-glutamate + 2 ADP + phosphate + 2 H(+)</text>
        <dbReference type="Rhea" id="RHEA:18633"/>
        <dbReference type="ChEBI" id="CHEBI:15377"/>
        <dbReference type="ChEBI" id="CHEBI:15378"/>
        <dbReference type="ChEBI" id="CHEBI:17544"/>
        <dbReference type="ChEBI" id="CHEBI:29985"/>
        <dbReference type="ChEBI" id="CHEBI:30616"/>
        <dbReference type="ChEBI" id="CHEBI:43474"/>
        <dbReference type="ChEBI" id="CHEBI:58228"/>
        <dbReference type="ChEBI" id="CHEBI:58359"/>
        <dbReference type="ChEBI" id="CHEBI:456216"/>
        <dbReference type="EC" id="6.3.5.5"/>
    </reaction>
</comment>
<dbReference type="InterPro" id="IPR036914">
    <property type="entry name" value="MGS-like_dom_sf"/>
</dbReference>
<evidence type="ECO:0000256" key="11">
    <source>
        <dbReference type="ARBA" id="ARBA00022975"/>
    </source>
</evidence>
<dbReference type="Pfam" id="PF02786">
    <property type="entry name" value="CPSase_L_D2"/>
    <property type="match status" value="2"/>
</dbReference>
<dbReference type="InterPro" id="IPR016185">
    <property type="entry name" value="PreATP-grasp_dom_sf"/>
</dbReference>
<comment type="catalytic activity">
    <reaction evidence="13">
        <text>hydrogencarbonate + NH4(+) + 2 ATP = carbamoyl phosphate + 2 ADP + phosphate + 2 H(+)</text>
        <dbReference type="Rhea" id="RHEA:18029"/>
        <dbReference type="ChEBI" id="CHEBI:15378"/>
        <dbReference type="ChEBI" id="CHEBI:17544"/>
        <dbReference type="ChEBI" id="CHEBI:28938"/>
        <dbReference type="ChEBI" id="CHEBI:30616"/>
        <dbReference type="ChEBI" id="CHEBI:43474"/>
        <dbReference type="ChEBI" id="CHEBI:58228"/>
        <dbReference type="ChEBI" id="CHEBI:456216"/>
        <dbReference type="EC" id="6.3.4.16"/>
    </reaction>
</comment>
<evidence type="ECO:0000256" key="13">
    <source>
        <dbReference type="ARBA" id="ARBA00047359"/>
    </source>
</evidence>
<keyword evidence="12" id="KW-0464">Manganese</keyword>
<dbReference type="PROSITE" id="PS50975">
    <property type="entry name" value="ATP_GRASP"/>
    <property type="match status" value="2"/>
</dbReference>
<dbReference type="GO" id="GO:0004087">
    <property type="term" value="F:carbamoyl-phosphate synthase (ammonia) activity"/>
    <property type="evidence" value="ECO:0007669"/>
    <property type="project" value="UniProtKB-EC"/>
</dbReference>
<evidence type="ECO:0000256" key="2">
    <source>
        <dbReference type="ARBA" id="ARBA00009799"/>
    </source>
</evidence>
<dbReference type="Pfam" id="PF02787">
    <property type="entry name" value="CPSase_L_D3"/>
    <property type="match status" value="1"/>
</dbReference>
<gene>
    <name evidence="18" type="ORF">C8D99_11222</name>
</gene>
<dbReference type="SUPFAM" id="SSF52440">
    <property type="entry name" value="PreATP-grasp domain"/>
    <property type="match status" value="2"/>
</dbReference>
<dbReference type="GO" id="GO:0006526">
    <property type="term" value="P:L-arginine biosynthetic process"/>
    <property type="evidence" value="ECO:0007669"/>
    <property type="project" value="UniProtKB-KW"/>
</dbReference>
<evidence type="ECO:0000256" key="9">
    <source>
        <dbReference type="ARBA" id="ARBA00022840"/>
    </source>
</evidence>
<dbReference type="GO" id="GO:0006541">
    <property type="term" value="P:glutamine metabolic process"/>
    <property type="evidence" value="ECO:0007669"/>
    <property type="project" value="TreeGrafter"/>
</dbReference>
<dbReference type="InterPro" id="IPR006275">
    <property type="entry name" value="CPSase_lsu"/>
</dbReference>
<dbReference type="InterPro" id="IPR011761">
    <property type="entry name" value="ATP-grasp"/>
</dbReference>
<dbReference type="NCBIfam" id="NF003671">
    <property type="entry name" value="PRK05294.1"/>
    <property type="match status" value="1"/>
</dbReference>
<sequence length="1068" mass="115741">MPARKDLKKILLLGSGAIVIGQACEFDYSGVQAAKVLKEEGYDVVVVNPNPATVMTTPGIADTIYLEPLKIPYVEEIIRKERPDAVLPTMGGQTALNLLLELDDGGILEKWGVEVIGASAESIRLAEDRGRFKKAMEDIGLDVPKSVLVRSVQEAEEFAVRTGLPVVIRPSFTLGGVGGAIASTWGQLRAQVERALLESPVKSALVEESLLGWKEFEMEVMRDRKDNAVVICSIENIDPMGVHTGDSITVAPIQTLSDREYQTMRTAAIDVLRAVGVDCGGSNVQFAVHPSSGRMTVIEMNPRVSRSSALASKATGFPIARAAARLAVGYTLDEIPNEITGETTACFEPALDYVAVKFPRFETDKFPAEYDLLGTQMKSVGESLALGRTFMEAANKAARALEQGFDGIHELSMGYDGLDTMLTTSHPKKLFAAYTVLKREGRRSLKALAEKTAYDPWFLSQMADQAELEEKIADGPLTEDLLLEAKRSGLSDKRIAALSSIKEGAVEALRKDLGIEPCFHFVDTCAGEFAAATPYFYSTWGEIDEGEPAGETGVAILASGPNRIGQGLEFDTCCTLASLAWKELGRRTVIINSNPETVSTDYNVSDRLYLEPLAAEHVKAVLAKEGLRDVMVQLGGQTPLNLAEELEKWGARIVGTSLAGIDEAEDRGRFSALLKRLGLRQPESRMAASPGEVAEAAAEIGFPVLLRPSYVLGGKNMFIAHTEEELERYLSRGLPLDREHRLLVDRFLEDAFEYDLDALSDGRNVYVAGVPEHIEAAGIHSGDSACVFPAYKCTPALHREMTEAAVRIARETGVKGFLNIQFAAKGGELYILEVNPRASRTVPFLSKAGGVNLVKAAVRIWQGEDLEALGLTKDGYGEGRCLTEWAVKEAVFSFDRFASVDPVLGPEMRSTGEVMGMGSTVGEAFAKSQAAGGTMLPVRGTVFISVNDFDKSTIFPAAKKLADLGFSLAATRGTARYLFDRGLFPEVVLKVHEGRPNVVDHMRGGKIQLLINTPFGSRSLSGGREMRIEAVRRKIPYTTTTSAAEAAVEAIAELQKGCVFVRPLPEMK</sequence>
<dbReference type="NCBIfam" id="NF009455">
    <property type="entry name" value="PRK12815.1"/>
    <property type="match status" value="1"/>
</dbReference>
<dbReference type="InterPro" id="IPR005483">
    <property type="entry name" value="CPSase_dom"/>
</dbReference>
<evidence type="ECO:0000313" key="18">
    <source>
        <dbReference type="EMBL" id="TDY59515.1"/>
    </source>
</evidence>
<organism evidence="18 19">
    <name type="scientific">Aminivibrio pyruvatiphilus</name>
    <dbReference type="NCBI Taxonomy" id="1005740"/>
    <lineage>
        <taxon>Bacteria</taxon>
        <taxon>Thermotogati</taxon>
        <taxon>Synergistota</taxon>
        <taxon>Synergistia</taxon>
        <taxon>Synergistales</taxon>
        <taxon>Aminobacteriaceae</taxon>
        <taxon>Aminivibrio</taxon>
    </lineage>
</organism>
<dbReference type="Pfam" id="PF02142">
    <property type="entry name" value="MGS"/>
    <property type="match status" value="1"/>
</dbReference>
<keyword evidence="10" id="KW-0460">Magnesium</keyword>
<dbReference type="UniPathway" id="UPA00070">
    <property type="reaction ID" value="UER00115"/>
</dbReference>
<comment type="pathway">
    <text evidence="1">Amino-acid biosynthesis; L-arginine biosynthesis; carbamoyl phosphate from bicarbonate: step 1/1.</text>
</comment>
<evidence type="ECO:0000256" key="14">
    <source>
        <dbReference type="ARBA" id="ARBA00048816"/>
    </source>
</evidence>
<evidence type="ECO:0000256" key="7">
    <source>
        <dbReference type="ARBA" id="ARBA00022737"/>
    </source>
</evidence>
<keyword evidence="19" id="KW-1185">Reference proteome</keyword>
<dbReference type="InterPro" id="IPR005479">
    <property type="entry name" value="CPAse_ATP-bd"/>
</dbReference>
<dbReference type="InterPro" id="IPR005480">
    <property type="entry name" value="CPSase_lsu_oligo"/>
</dbReference>
<dbReference type="InterPro" id="IPR058047">
    <property type="entry name" value="CPSase_preATP-grasp"/>
</dbReference>
<proteinExistence type="inferred from homology"/>
<keyword evidence="6" id="KW-0479">Metal-binding</keyword>
<accession>A0A4R8M6U7</accession>
<keyword evidence="11" id="KW-0665">Pyrimidine biosynthesis</keyword>
<dbReference type="Gene3D" id="3.40.50.20">
    <property type="match status" value="2"/>
</dbReference>
<feature type="domain" description="MGS-like" evidence="17">
    <location>
        <begin position="934"/>
        <end position="1068"/>
    </location>
</feature>
<dbReference type="SUPFAM" id="SSF48108">
    <property type="entry name" value="Carbamoyl phosphate synthetase, large subunit connection domain"/>
    <property type="match status" value="1"/>
</dbReference>
<dbReference type="GO" id="GO:0044205">
    <property type="term" value="P:'de novo' UMP biosynthetic process"/>
    <property type="evidence" value="ECO:0007669"/>
    <property type="project" value="UniProtKB-UniPathway"/>
</dbReference>
<evidence type="ECO:0000256" key="15">
    <source>
        <dbReference type="PROSITE-ProRule" id="PRU00409"/>
    </source>
</evidence>
<dbReference type="CDD" id="cd01424">
    <property type="entry name" value="MGS_CPS_II"/>
    <property type="match status" value="1"/>
</dbReference>
<evidence type="ECO:0000259" key="16">
    <source>
        <dbReference type="PROSITE" id="PS50975"/>
    </source>
</evidence>
<dbReference type="SMART" id="SM01096">
    <property type="entry name" value="CPSase_L_D3"/>
    <property type="match status" value="1"/>
</dbReference>
<comment type="caution">
    <text evidence="18">The sequence shown here is derived from an EMBL/GenBank/DDBJ whole genome shotgun (WGS) entry which is preliminary data.</text>
</comment>
<dbReference type="PROSITE" id="PS00867">
    <property type="entry name" value="CPSASE_2"/>
    <property type="match status" value="2"/>
</dbReference>
<dbReference type="InterPro" id="IPR036897">
    <property type="entry name" value="CarbamoylP_synth_lsu_oligo_sf"/>
</dbReference>
<keyword evidence="9 15" id="KW-0067">ATP-binding</keyword>
<evidence type="ECO:0000256" key="3">
    <source>
        <dbReference type="ARBA" id="ARBA00022571"/>
    </source>
</evidence>
<keyword evidence="4" id="KW-0436">Ligase</keyword>
<dbReference type="AlphaFoldDB" id="A0A4R8M6U7"/>
<dbReference type="GO" id="GO:0046872">
    <property type="term" value="F:metal ion binding"/>
    <property type="evidence" value="ECO:0007669"/>
    <property type="project" value="UniProtKB-KW"/>
</dbReference>
<dbReference type="InterPro" id="IPR011607">
    <property type="entry name" value="MGS-like_dom"/>
</dbReference>
<dbReference type="GO" id="GO:0005737">
    <property type="term" value="C:cytoplasm"/>
    <property type="evidence" value="ECO:0007669"/>
    <property type="project" value="TreeGrafter"/>
</dbReference>
<keyword evidence="5" id="KW-0028">Amino-acid biosynthesis</keyword>
<keyword evidence="8 15" id="KW-0547">Nucleotide-binding</keyword>
<dbReference type="FunFam" id="3.30.470.20:FF:000007">
    <property type="entry name" value="Carbamoyl-phosphate synthase large chain"/>
    <property type="match status" value="1"/>
</dbReference>
<protein>
    <submittedName>
        <fullName evidence="18">Carbamoyl-phosphate synthase large subunit</fullName>
    </submittedName>
</protein>
<feature type="domain" description="ATP-grasp" evidence="16">
    <location>
        <begin position="671"/>
        <end position="862"/>
    </location>
</feature>
<dbReference type="Gene3D" id="3.40.50.1380">
    <property type="entry name" value="Methylglyoxal synthase-like domain"/>
    <property type="match status" value="1"/>
</dbReference>
<dbReference type="InterPro" id="IPR033937">
    <property type="entry name" value="MGS_CPS_CarB"/>
</dbReference>
<dbReference type="FunFam" id="3.40.50.20:FF:000001">
    <property type="entry name" value="Carbamoyl-phosphate synthase large chain"/>
    <property type="match status" value="2"/>
</dbReference>
<dbReference type="OrthoDB" id="9804197at2"/>
<dbReference type="RefSeq" id="WP_133957910.1">
    <property type="nucleotide sequence ID" value="NZ_SORI01000012.1"/>
</dbReference>
<dbReference type="SUPFAM" id="SSF56059">
    <property type="entry name" value="Glutathione synthetase ATP-binding domain-like"/>
    <property type="match status" value="2"/>
</dbReference>
<reference evidence="18 19" key="1">
    <citation type="submission" date="2019-03" db="EMBL/GenBank/DDBJ databases">
        <title>Genomic Encyclopedia of Type Strains, Phase IV (KMG-IV): sequencing the most valuable type-strain genomes for metagenomic binning, comparative biology and taxonomic classification.</title>
        <authorList>
            <person name="Goeker M."/>
        </authorList>
    </citation>
    <scope>NUCLEOTIDE SEQUENCE [LARGE SCALE GENOMIC DNA]</scope>
    <source>
        <strain evidence="18 19">DSM 25964</strain>
    </source>
</reference>
<evidence type="ECO:0000259" key="17">
    <source>
        <dbReference type="PROSITE" id="PS51855"/>
    </source>
</evidence>
<dbReference type="PROSITE" id="PS51257">
    <property type="entry name" value="PROKAR_LIPOPROTEIN"/>
    <property type="match status" value="1"/>
</dbReference>
<dbReference type="GO" id="GO:0004088">
    <property type="term" value="F:carbamoyl-phosphate synthase (glutamine-hydrolyzing) activity"/>
    <property type="evidence" value="ECO:0007669"/>
    <property type="project" value="UniProtKB-EC"/>
</dbReference>
<dbReference type="Gene3D" id="3.30.470.20">
    <property type="entry name" value="ATP-grasp fold, B domain"/>
    <property type="match status" value="2"/>
</dbReference>
<evidence type="ECO:0000256" key="5">
    <source>
        <dbReference type="ARBA" id="ARBA00022605"/>
    </source>
</evidence>
<dbReference type="PROSITE" id="PS51855">
    <property type="entry name" value="MGS"/>
    <property type="match status" value="1"/>
</dbReference>
<dbReference type="SUPFAM" id="SSF52335">
    <property type="entry name" value="Methylglyoxal synthase-like"/>
    <property type="match status" value="1"/>
</dbReference>
<keyword evidence="7" id="KW-0677">Repeat</keyword>
<evidence type="ECO:0000256" key="8">
    <source>
        <dbReference type="ARBA" id="ARBA00022741"/>
    </source>
</evidence>
<dbReference type="Pfam" id="PF25596">
    <property type="entry name" value="CPSase_L_D1"/>
    <property type="match status" value="2"/>
</dbReference>